<dbReference type="AlphaFoldDB" id="A0A916X822"/>
<keyword evidence="3" id="KW-0732">Signal</keyword>
<keyword evidence="5" id="KW-0564">Palmitate</keyword>
<protein>
    <submittedName>
        <fullName evidence="7">Methionine ABC transporter substrate-binding protein</fullName>
    </submittedName>
</protein>
<dbReference type="Pfam" id="PF03180">
    <property type="entry name" value="Lipoprotein_9"/>
    <property type="match status" value="1"/>
</dbReference>
<sequence length="329" mass="34442">MLLEIGAAVPQCSSRIDRAEARPARIAISGVPALTSPTLSALSNLLRGVVRRRGERRPYGAAPLALAIAVALSGVASAEQAGPQGAAVAAQPAVLRVGVSAGPYGDILREAAKLAAGQGLKVEVIEFSDWNQPNAALQSGDIDLNNFQHRPYLASQIKARGYGIEALDPSIVVPAGIYSSKYAKATDIPAGATAAIPNDPSNAARALFLFQQAGLIKLRAGAGADATVADIADNPKGLKFTEIDAAQLARSLDDVAAAFVSNNYAFLAGLDQKKALALETASSDWSLVFAARADRKDDPAVKRYIALYRSEPVKLFIAEKFKGTILPTW</sequence>
<name>A0A916X822_9HYPH</name>
<dbReference type="Proteomes" id="UP000637002">
    <property type="component" value="Unassembled WGS sequence"/>
</dbReference>
<comment type="subcellular location">
    <subcellularLocation>
        <location evidence="1">Membrane</location>
        <topology evidence="1">Lipid-anchor</topology>
    </subcellularLocation>
</comment>
<keyword evidence="8" id="KW-1185">Reference proteome</keyword>
<evidence type="ECO:0000313" key="8">
    <source>
        <dbReference type="Proteomes" id="UP000637002"/>
    </source>
</evidence>
<dbReference type="SUPFAM" id="SSF53850">
    <property type="entry name" value="Periplasmic binding protein-like II"/>
    <property type="match status" value="1"/>
</dbReference>
<gene>
    <name evidence="7" type="ORF">GCM10010994_10330</name>
</gene>
<evidence type="ECO:0000256" key="6">
    <source>
        <dbReference type="ARBA" id="ARBA00023288"/>
    </source>
</evidence>
<evidence type="ECO:0000256" key="2">
    <source>
        <dbReference type="ARBA" id="ARBA00008973"/>
    </source>
</evidence>
<comment type="caution">
    <text evidence="7">The sequence shown here is derived from an EMBL/GenBank/DDBJ whole genome shotgun (WGS) entry which is preliminary data.</text>
</comment>
<organism evidence="7 8">
    <name type="scientific">Chelatococcus reniformis</name>
    <dbReference type="NCBI Taxonomy" id="1494448"/>
    <lineage>
        <taxon>Bacteria</taxon>
        <taxon>Pseudomonadati</taxon>
        <taxon>Pseudomonadota</taxon>
        <taxon>Alphaproteobacteria</taxon>
        <taxon>Hyphomicrobiales</taxon>
        <taxon>Chelatococcaceae</taxon>
        <taxon>Chelatococcus</taxon>
    </lineage>
</organism>
<dbReference type="GO" id="GO:0016020">
    <property type="term" value="C:membrane"/>
    <property type="evidence" value="ECO:0007669"/>
    <property type="project" value="UniProtKB-SubCell"/>
</dbReference>
<evidence type="ECO:0000256" key="4">
    <source>
        <dbReference type="ARBA" id="ARBA00023136"/>
    </source>
</evidence>
<evidence type="ECO:0000256" key="5">
    <source>
        <dbReference type="ARBA" id="ARBA00023139"/>
    </source>
</evidence>
<keyword evidence="4" id="KW-0472">Membrane</keyword>
<keyword evidence="6" id="KW-0449">Lipoprotein</keyword>
<proteinExistence type="inferred from homology"/>
<evidence type="ECO:0000256" key="1">
    <source>
        <dbReference type="ARBA" id="ARBA00004635"/>
    </source>
</evidence>
<dbReference type="InterPro" id="IPR004872">
    <property type="entry name" value="Lipoprotein_NlpA"/>
</dbReference>
<evidence type="ECO:0000256" key="3">
    <source>
        <dbReference type="ARBA" id="ARBA00022729"/>
    </source>
</evidence>
<dbReference type="PANTHER" id="PTHR30429">
    <property type="entry name" value="D-METHIONINE-BINDING LIPOPROTEIN METQ"/>
    <property type="match status" value="1"/>
</dbReference>
<accession>A0A916X822</accession>
<reference evidence="7" key="1">
    <citation type="journal article" date="2014" name="Int. J. Syst. Evol. Microbiol.">
        <title>Complete genome sequence of Corynebacterium casei LMG S-19264T (=DSM 44701T), isolated from a smear-ripened cheese.</title>
        <authorList>
            <consortium name="US DOE Joint Genome Institute (JGI-PGF)"/>
            <person name="Walter F."/>
            <person name="Albersmeier A."/>
            <person name="Kalinowski J."/>
            <person name="Ruckert C."/>
        </authorList>
    </citation>
    <scope>NUCLEOTIDE SEQUENCE</scope>
    <source>
        <strain evidence="7">CGMCC 1.12919</strain>
    </source>
</reference>
<comment type="similarity">
    <text evidence="2">Belongs to the NlpA lipoprotein family.</text>
</comment>
<dbReference type="EMBL" id="BMGG01000002">
    <property type="protein sequence ID" value="GGC53178.1"/>
    <property type="molecule type" value="Genomic_DNA"/>
</dbReference>
<dbReference type="Gene3D" id="3.40.190.10">
    <property type="entry name" value="Periplasmic binding protein-like II"/>
    <property type="match status" value="2"/>
</dbReference>
<evidence type="ECO:0000313" key="7">
    <source>
        <dbReference type="EMBL" id="GGC53178.1"/>
    </source>
</evidence>
<dbReference type="PANTHER" id="PTHR30429:SF1">
    <property type="entry name" value="D-METHIONINE-BINDING LIPOPROTEIN METQ-RELATED"/>
    <property type="match status" value="1"/>
</dbReference>
<reference evidence="7" key="2">
    <citation type="submission" date="2020-09" db="EMBL/GenBank/DDBJ databases">
        <authorList>
            <person name="Sun Q."/>
            <person name="Zhou Y."/>
        </authorList>
    </citation>
    <scope>NUCLEOTIDE SEQUENCE</scope>
    <source>
        <strain evidence="7">CGMCC 1.12919</strain>
    </source>
</reference>